<dbReference type="EMBL" id="JADOEF010000001">
    <property type="protein sequence ID" value="MBF7808872.1"/>
    <property type="molecule type" value="Genomic_DNA"/>
</dbReference>
<protein>
    <submittedName>
        <fullName evidence="1">Uncharacterized protein</fullName>
    </submittedName>
</protein>
<name>A0AAE2V134_CLOBE</name>
<comment type="caution">
    <text evidence="1">The sequence shown here is derived from an EMBL/GenBank/DDBJ whole genome shotgun (WGS) entry which is preliminary data.</text>
</comment>
<sequence length="47" mass="5386">MYDSQGNLLEKKTKISVGNWKTQRFTYDSYGRILSKIDGNRSLASKS</sequence>
<gene>
    <name evidence="1" type="ORF">IS491_09410</name>
</gene>
<evidence type="ECO:0000313" key="2">
    <source>
        <dbReference type="Proteomes" id="UP000631418"/>
    </source>
</evidence>
<reference evidence="1" key="1">
    <citation type="submission" date="2020-11" db="EMBL/GenBank/DDBJ databases">
        <authorList>
            <person name="Thieme N."/>
            <person name="Liebl W."/>
            <person name="Zverlov V."/>
        </authorList>
    </citation>
    <scope>NUCLEOTIDE SEQUENCE</scope>
    <source>
        <strain evidence="1">NT08</strain>
    </source>
</reference>
<dbReference type="Proteomes" id="UP000631418">
    <property type="component" value="Unassembled WGS sequence"/>
</dbReference>
<accession>A0AAE2V134</accession>
<dbReference type="RefSeq" id="WP_077830627.1">
    <property type="nucleotide sequence ID" value="NZ_JACBAC010000002.1"/>
</dbReference>
<evidence type="ECO:0000313" key="1">
    <source>
        <dbReference type="EMBL" id="MBF7808872.1"/>
    </source>
</evidence>
<organism evidence="1 2">
    <name type="scientific">Clostridium beijerinckii</name>
    <name type="common">Clostridium MP</name>
    <dbReference type="NCBI Taxonomy" id="1520"/>
    <lineage>
        <taxon>Bacteria</taxon>
        <taxon>Bacillati</taxon>
        <taxon>Bacillota</taxon>
        <taxon>Clostridia</taxon>
        <taxon>Eubacteriales</taxon>
        <taxon>Clostridiaceae</taxon>
        <taxon>Clostridium</taxon>
    </lineage>
</organism>
<dbReference type="InterPro" id="IPR006530">
    <property type="entry name" value="YD"/>
</dbReference>
<proteinExistence type="predicted"/>
<dbReference type="NCBIfam" id="TIGR01643">
    <property type="entry name" value="YD_repeat_2x"/>
    <property type="match status" value="1"/>
</dbReference>
<dbReference type="AlphaFoldDB" id="A0AAE2V134"/>